<dbReference type="STRING" id="1095630.A0A2J6TPZ6"/>
<dbReference type="InterPro" id="IPR010730">
    <property type="entry name" value="HET"/>
</dbReference>
<dbReference type="GeneID" id="36582089"/>
<dbReference type="InParanoid" id="A0A2J6TPZ6"/>
<dbReference type="RefSeq" id="XP_024742009.1">
    <property type="nucleotide sequence ID" value="XM_024874009.1"/>
</dbReference>
<gene>
    <name evidence="2" type="ORF">K444DRAFT_520004</name>
</gene>
<evidence type="ECO:0000313" key="2">
    <source>
        <dbReference type="EMBL" id="PMD65105.1"/>
    </source>
</evidence>
<dbReference type="OrthoDB" id="674604at2759"/>
<accession>A0A2J6TPZ6</accession>
<reference evidence="2 3" key="1">
    <citation type="submission" date="2016-04" db="EMBL/GenBank/DDBJ databases">
        <title>A degradative enzymes factory behind the ericoid mycorrhizal symbiosis.</title>
        <authorList>
            <consortium name="DOE Joint Genome Institute"/>
            <person name="Martino E."/>
            <person name="Morin E."/>
            <person name="Grelet G."/>
            <person name="Kuo A."/>
            <person name="Kohler A."/>
            <person name="Daghino S."/>
            <person name="Barry K."/>
            <person name="Choi C."/>
            <person name="Cichocki N."/>
            <person name="Clum A."/>
            <person name="Copeland A."/>
            <person name="Hainaut M."/>
            <person name="Haridas S."/>
            <person name="Labutti K."/>
            <person name="Lindquist E."/>
            <person name="Lipzen A."/>
            <person name="Khouja H.-R."/>
            <person name="Murat C."/>
            <person name="Ohm R."/>
            <person name="Olson A."/>
            <person name="Spatafora J."/>
            <person name="Veneault-Fourrey C."/>
            <person name="Henrissat B."/>
            <person name="Grigoriev I."/>
            <person name="Martin F."/>
            <person name="Perotto S."/>
        </authorList>
    </citation>
    <scope>NUCLEOTIDE SEQUENCE [LARGE SCALE GENOMIC DNA]</scope>
    <source>
        <strain evidence="2 3">E</strain>
    </source>
</reference>
<sequence length="253" mass="29376">MRLLQLDGKGNPSLTEFFEDDIPEYAILSHRWGAEEVTFKDLTDGTSKDKTGYDKIQLCGEQARRDKLQYFWVDTCCIDKSSSNELAEAINSMFRWYQKAVRCYVYLSDVSTLKRKASDTSAEYTWESAFRVSKWFTRGWTLQELLAPRSVEFFSREGNRIGNKRTLEQQIYEITGIPATALRENPLSQFGIDERFLWAKSRQTTRGEDKAYSLFGIFDVQMPLLYGEGEAKAFQRLREAIDKPSKSKSYPYD</sequence>
<evidence type="ECO:0000259" key="1">
    <source>
        <dbReference type="Pfam" id="PF06985"/>
    </source>
</evidence>
<evidence type="ECO:0000313" key="3">
    <source>
        <dbReference type="Proteomes" id="UP000235371"/>
    </source>
</evidence>
<dbReference type="Pfam" id="PF06985">
    <property type="entry name" value="HET"/>
    <property type="match status" value="1"/>
</dbReference>
<dbReference type="PANTHER" id="PTHR10622">
    <property type="entry name" value="HET DOMAIN-CONTAINING PROTEIN"/>
    <property type="match status" value="1"/>
</dbReference>
<dbReference type="PANTHER" id="PTHR10622:SF11">
    <property type="entry name" value="HET-DOMAIN-CONTAINING PROTEIN"/>
    <property type="match status" value="1"/>
</dbReference>
<proteinExistence type="predicted"/>
<dbReference type="EMBL" id="KZ613747">
    <property type="protein sequence ID" value="PMD65105.1"/>
    <property type="molecule type" value="Genomic_DNA"/>
</dbReference>
<feature type="domain" description="Heterokaryon incompatibility" evidence="1">
    <location>
        <begin position="25"/>
        <end position="144"/>
    </location>
</feature>
<protein>
    <submittedName>
        <fullName evidence="2">HET-domain-containing protein</fullName>
    </submittedName>
</protein>
<dbReference type="Proteomes" id="UP000235371">
    <property type="component" value="Unassembled WGS sequence"/>
</dbReference>
<name>A0A2J6TPZ6_9HELO</name>
<keyword evidence="3" id="KW-1185">Reference proteome</keyword>
<dbReference type="AlphaFoldDB" id="A0A2J6TPZ6"/>
<organism evidence="2 3">
    <name type="scientific">Hyaloscypha bicolor E</name>
    <dbReference type="NCBI Taxonomy" id="1095630"/>
    <lineage>
        <taxon>Eukaryota</taxon>
        <taxon>Fungi</taxon>
        <taxon>Dikarya</taxon>
        <taxon>Ascomycota</taxon>
        <taxon>Pezizomycotina</taxon>
        <taxon>Leotiomycetes</taxon>
        <taxon>Helotiales</taxon>
        <taxon>Hyaloscyphaceae</taxon>
        <taxon>Hyaloscypha</taxon>
        <taxon>Hyaloscypha bicolor</taxon>
    </lineage>
</organism>